<dbReference type="AlphaFoldDB" id="A0A7U8C7X8"/>
<organism evidence="1 2">
    <name type="scientific">Neptuniibacter caesariensis</name>
    <dbReference type="NCBI Taxonomy" id="207954"/>
    <lineage>
        <taxon>Bacteria</taxon>
        <taxon>Pseudomonadati</taxon>
        <taxon>Pseudomonadota</taxon>
        <taxon>Gammaproteobacteria</taxon>
        <taxon>Oceanospirillales</taxon>
        <taxon>Oceanospirillaceae</taxon>
        <taxon>Neptuniibacter</taxon>
    </lineage>
</organism>
<protein>
    <submittedName>
        <fullName evidence="1">Uncharacterized protein</fullName>
    </submittedName>
</protein>
<gene>
    <name evidence="1" type="ORF">MED92_07541</name>
</gene>
<comment type="caution">
    <text evidence="1">The sequence shown here is derived from an EMBL/GenBank/DDBJ whole genome shotgun (WGS) entry which is preliminary data.</text>
</comment>
<sequence>MNEFTLEELNLLLGVFEKAGVEESAGEEGEMLKRLKAAQENRQELESMEFDDCLGGACKL</sequence>
<evidence type="ECO:0000313" key="2">
    <source>
        <dbReference type="Proteomes" id="UP000002171"/>
    </source>
</evidence>
<dbReference type="RefSeq" id="WP_007021972.1">
    <property type="nucleotide sequence ID" value="NZ_CH724126.1"/>
</dbReference>
<dbReference type="Proteomes" id="UP000002171">
    <property type="component" value="Unassembled WGS sequence"/>
</dbReference>
<accession>A0A7U8C7X8</accession>
<dbReference type="EMBL" id="AAOW01000001">
    <property type="protein sequence ID" value="EAR62954.1"/>
    <property type="molecule type" value="Genomic_DNA"/>
</dbReference>
<dbReference type="OrthoDB" id="6089780at2"/>
<keyword evidence="2" id="KW-1185">Reference proteome</keyword>
<reference evidence="1 2" key="1">
    <citation type="submission" date="2006-02" db="EMBL/GenBank/DDBJ databases">
        <authorList>
            <person name="Pinhassi J."/>
            <person name="Pedros-Alio C."/>
            <person name="Ferriera S."/>
            <person name="Johnson J."/>
            <person name="Kravitz S."/>
            <person name="Halpern A."/>
            <person name="Remington K."/>
            <person name="Beeson K."/>
            <person name="Tran B."/>
            <person name="Rogers Y.-H."/>
            <person name="Friedman R."/>
            <person name="Venter J.C."/>
        </authorList>
    </citation>
    <scope>NUCLEOTIDE SEQUENCE [LARGE SCALE GENOMIC DNA]</scope>
    <source>
        <strain evidence="1 2">MED92</strain>
    </source>
</reference>
<evidence type="ECO:0000313" key="1">
    <source>
        <dbReference type="EMBL" id="EAR62954.1"/>
    </source>
</evidence>
<name>A0A7U8C7X8_NEPCE</name>
<proteinExistence type="predicted"/>